<feature type="domain" description="GHMP kinase N-terminal" evidence="5">
    <location>
        <begin position="119"/>
        <end position="207"/>
    </location>
</feature>
<dbReference type="PRINTS" id="PR00959">
    <property type="entry name" value="MEVGALKINASE"/>
</dbReference>
<dbReference type="InterPro" id="IPR036554">
    <property type="entry name" value="GHMP_kinase_C_sf"/>
</dbReference>
<comment type="caution">
    <text evidence="7">The sequence shown here is derived from an EMBL/GenBank/DDBJ whole genome shotgun (WGS) entry which is preliminary data.</text>
</comment>
<dbReference type="Gene3D" id="3.30.230.10">
    <property type="match status" value="1"/>
</dbReference>
<dbReference type="PIRSF" id="PIRSF000530">
    <property type="entry name" value="Galactokinase"/>
    <property type="match status" value="1"/>
</dbReference>
<sequence length="421" mass="45359">MAMKALDDALHMLYGRGPGVPDAQRARYRALKARFLQLFPEQTSVRFFSAPGRTEIGGNHTDHQSGRVLAAAVNLDTVAAVARNGERKARIYSEGFKPLEVDLSDLSVREEEKGTTAAIVRGCAARMREMGYRVGGFDAAAASSVLVGSGLSSSAAFEVLVCAILDGLYNRGDMPPALRARIGQYAENVYFGKPSGLMDQTASSVGGLVTIDFAQEEPDIRGLSFDFEEAGYALCIVGTGGSHDDLTDAYAAIRTEMEQVAACFGRLRLREVDADAFEAALPSLRGKVSDRALLRALHFFDDDRRVPQEVAALQAGDLARFFELVIASGESSWKLLQNLYADPGEQPLSLALELSRRMLEGRGAWRVHGGGFAGTIQAFVPQGLLEAYRARMDAAFGQGACVPLNIRPVGAYELCPGEEPL</sequence>
<dbReference type="SUPFAM" id="SSF55060">
    <property type="entry name" value="GHMP Kinase, C-terminal domain"/>
    <property type="match status" value="1"/>
</dbReference>
<dbReference type="InterPro" id="IPR006204">
    <property type="entry name" value="GHMP_kinase_N_dom"/>
</dbReference>
<dbReference type="GO" id="GO:0006012">
    <property type="term" value="P:galactose metabolic process"/>
    <property type="evidence" value="ECO:0007669"/>
    <property type="project" value="InterPro"/>
</dbReference>
<dbReference type="Pfam" id="PF00288">
    <property type="entry name" value="GHMP_kinases_N"/>
    <property type="match status" value="1"/>
</dbReference>
<dbReference type="PRINTS" id="PR00473">
    <property type="entry name" value="GALCTOKINASE"/>
</dbReference>
<keyword evidence="2" id="KW-0547">Nucleotide-binding</keyword>
<evidence type="ECO:0000313" key="7">
    <source>
        <dbReference type="EMBL" id="HIQ62972.1"/>
    </source>
</evidence>
<dbReference type="InterPro" id="IPR014721">
    <property type="entry name" value="Ribsml_uS5_D2-typ_fold_subgr"/>
</dbReference>
<dbReference type="PANTHER" id="PTHR10457:SF7">
    <property type="entry name" value="GALACTOKINASE-RELATED"/>
    <property type="match status" value="1"/>
</dbReference>
<evidence type="ECO:0000256" key="3">
    <source>
        <dbReference type="ARBA" id="ARBA00022777"/>
    </source>
</evidence>
<feature type="domain" description="Galactokinase N-terminal" evidence="6">
    <location>
        <begin position="34"/>
        <end position="83"/>
    </location>
</feature>
<dbReference type="InterPro" id="IPR000705">
    <property type="entry name" value="Galactokinase"/>
</dbReference>
<proteinExistence type="inferred from homology"/>
<gene>
    <name evidence="7" type="ORF">IAA66_05225</name>
</gene>
<dbReference type="InterPro" id="IPR006206">
    <property type="entry name" value="Mevalonate/galactokinase"/>
</dbReference>
<evidence type="ECO:0000256" key="2">
    <source>
        <dbReference type="ARBA" id="ARBA00022741"/>
    </source>
</evidence>
<accession>A0A9D0YVR9</accession>
<evidence type="ECO:0000256" key="1">
    <source>
        <dbReference type="ARBA" id="ARBA00006566"/>
    </source>
</evidence>
<evidence type="ECO:0000259" key="6">
    <source>
        <dbReference type="Pfam" id="PF10509"/>
    </source>
</evidence>
<dbReference type="InterPro" id="IPR020568">
    <property type="entry name" value="Ribosomal_Su5_D2-typ_SF"/>
</dbReference>
<dbReference type="Pfam" id="PF10509">
    <property type="entry name" value="GalKase_gal_bdg"/>
    <property type="match status" value="1"/>
</dbReference>
<name>A0A9D0YVR9_9FIRM</name>
<reference evidence="7" key="1">
    <citation type="submission" date="2020-10" db="EMBL/GenBank/DDBJ databases">
        <authorList>
            <person name="Gilroy R."/>
        </authorList>
    </citation>
    <scope>NUCLEOTIDE SEQUENCE</scope>
    <source>
        <strain evidence="7">ChiHile30-977</strain>
    </source>
</reference>
<evidence type="ECO:0000256" key="4">
    <source>
        <dbReference type="ARBA" id="ARBA00022840"/>
    </source>
</evidence>
<comment type="similarity">
    <text evidence="1">Belongs to the GHMP kinase family. GalK subfamily.</text>
</comment>
<dbReference type="Proteomes" id="UP000886819">
    <property type="component" value="Unassembled WGS sequence"/>
</dbReference>
<keyword evidence="3" id="KW-0418">Kinase</keyword>
<dbReference type="SUPFAM" id="SSF54211">
    <property type="entry name" value="Ribosomal protein S5 domain 2-like"/>
    <property type="match status" value="1"/>
</dbReference>
<evidence type="ECO:0000313" key="8">
    <source>
        <dbReference type="Proteomes" id="UP000886819"/>
    </source>
</evidence>
<keyword evidence="3" id="KW-0808">Transferase</keyword>
<evidence type="ECO:0000259" key="5">
    <source>
        <dbReference type="Pfam" id="PF00288"/>
    </source>
</evidence>
<dbReference type="Gene3D" id="3.30.70.890">
    <property type="entry name" value="GHMP kinase, C-terminal domain"/>
    <property type="match status" value="1"/>
</dbReference>
<dbReference type="PANTHER" id="PTHR10457">
    <property type="entry name" value="MEVALONATE KINASE/GALACTOKINASE"/>
    <property type="match status" value="1"/>
</dbReference>
<dbReference type="InterPro" id="IPR019539">
    <property type="entry name" value="GalKase_N"/>
</dbReference>
<keyword evidence="4" id="KW-0067">ATP-binding</keyword>
<dbReference type="GO" id="GO:0005829">
    <property type="term" value="C:cytosol"/>
    <property type="evidence" value="ECO:0007669"/>
    <property type="project" value="TreeGrafter"/>
</dbReference>
<dbReference type="EMBL" id="DVFI01000081">
    <property type="protein sequence ID" value="HIQ62972.1"/>
    <property type="molecule type" value="Genomic_DNA"/>
</dbReference>
<dbReference type="GO" id="GO:0005524">
    <property type="term" value="F:ATP binding"/>
    <property type="evidence" value="ECO:0007669"/>
    <property type="project" value="UniProtKB-KW"/>
</dbReference>
<reference evidence="7" key="2">
    <citation type="journal article" date="2021" name="PeerJ">
        <title>Extensive microbial diversity within the chicken gut microbiome revealed by metagenomics and culture.</title>
        <authorList>
            <person name="Gilroy R."/>
            <person name="Ravi A."/>
            <person name="Getino M."/>
            <person name="Pursley I."/>
            <person name="Horton D.L."/>
            <person name="Alikhan N.F."/>
            <person name="Baker D."/>
            <person name="Gharbi K."/>
            <person name="Hall N."/>
            <person name="Watson M."/>
            <person name="Adriaenssens E.M."/>
            <person name="Foster-Nyarko E."/>
            <person name="Jarju S."/>
            <person name="Secka A."/>
            <person name="Antonio M."/>
            <person name="Oren A."/>
            <person name="Chaudhuri R.R."/>
            <person name="La Ragione R."/>
            <person name="Hildebrand F."/>
            <person name="Pallen M.J."/>
        </authorList>
    </citation>
    <scope>NUCLEOTIDE SEQUENCE</scope>
    <source>
        <strain evidence="7">ChiHile30-977</strain>
    </source>
</reference>
<organism evidence="7 8">
    <name type="scientific">Candidatus Avichristensenella intestinipullorum</name>
    <dbReference type="NCBI Taxonomy" id="2840693"/>
    <lineage>
        <taxon>Bacteria</taxon>
        <taxon>Bacillati</taxon>
        <taxon>Bacillota</taxon>
        <taxon>Clostridia</taxon>
        <taxon>Candidatus Avichristensenella</taxon>
    </lineage>
</organism>
<protein>
    <submittedName>
        <fullName evidence="7">Galactokinase</fullName>
    </submittedName>
</protein>
<dbReference type="AlphaFoldDB" id="A0A9D0YVR9"/>
<dbReference type="GO" id="GO:0004335">
    <property type="term" value="F:galactokinase activity"/>
    <property type="evidence" value="ECO:0007669"/>
    <property type="project" value="InterPro"/>
</dbReference>